<dbReference type="Pfam" id="PF02129">
    <property type="entry name" value="Peptidase_S15"/>
    <property type="match status" value="1"/>
</dbReference>
<evidence type="ECO:0000313" key="3">
    <source>
        <dbReference type="EMBL" id="GAA2896691.1"/>
    </source>
</evidence>
<dbReference type="SMART" id="SM00939">
    <property type="entry name" value="PepX_C"/>
    <property type="match status" value="1"/>
</dbReference>
<dbReference type="Gene3D" id="1.10.3020.10">
    <property type="entry name" value="alpha-amino acid ester hydrolase ( Helical cap domain)"/>
    <property type="match status" value="1"/>
</dbReference>
<accession>A0ABP6ILL0</accession>
<dbReference type="Pfam" id="PF08530">
    <property type="entry name" value="PepX_C"/>
    <property type="match status" value="1"/>
</dbReference>
<gene>
    <name evidence="3" type="ORF">GCM10010517_61680</name>
</gene>
<dbReference type="SUPFAM" id="SSF49785">
    <property type="entry name" value="Galactose-binding domain-like"/>
    <property type="match status" value="1"/>
</dbReference>
<dbReference type="InterPro" id="IPR013736">
    <property type="entry name" value="Xaa-Pro_dipept_C"/>
</dbReference>
<proteinExistence type="predicted"/>
<dbReference type="Gene3D" id="3.40.50.1820">
    <property type="entry name" value="alpha/beta hydrolase"/>
    <property type="match status" value="1"/>
</dbReference>
<dbReference type="InterPro" id="IPR008979">
    <property type="entry name" value="Galactose-bd-like_sf"/>
</dbReference>
<dbReference type="Gene3D" id="2.60.120.260">
    <property type="entry name" value="Galactose-binding domain-like"/>
    <property type="match status" value="1"/>
</dbReference>
<sequence length="457" mass="48678">MSKVRTGLTVTAADGTRLVADLVLPDRLPAPAVVIRTPYGTSGCLPEALTLAESGYACLVQDLRGRHLSEGSFTPGADETADGHATLDWTAAQPWCDGDVFLYGLSYEAYAAWCAAAHPAVRGIVSRQPWPPIGSPVLDDELWWRTDLGTGRTVRTGLYDAALTRAPELAGLIPTAAVTEGWPVDVGPWPATPSTYKPAARRMARATRTAAAPSLHLGSWYCRSAQTTLRQAMLSPRAEAVVGGWASALTHRLQPECALPEPAGPHPFALALEWLGGARRSGCLLLGTGRWTDADPVPPHRPGWTVLPFAEEDTVLRHDPADPCPSAPHSADLAPLAGRGDVVRLRLDGPMRWHGAARLTAEVTADAGAELVVTLVHEQPCGTATRMADGTAPVGPGTSRCEVRLAPAAAELPPGHRLHVELTAGRPPRYPAPPRRTELRFRDVALHLPRPRKGAFA</sequence>
<comment type="caution">
    <text evidence="3">The sequence shown here is derived from an EMBL/GenBank/DDBJ whole genome shotgun (WGS) entry which is preliminary data.</text>
</comment>
<dbReference type="EMBL" id="BAAAVI010000058">
    <property type="protein sequence ID" value="GAA2896691.1"/>
    <property type="molecule type" value="Genomic_DNA"/>
</dbReference>
<reference evidence="4" key="1">
    <citation type="journal article" date="2019" name="Int. J. Syst. Evol. Microbiol.">
        <title>The Global Catalogue of Microorganisms (GCM) 10K type strain sequencing project: providing services to taxonomists for standard genome sequencing and annotation.</title>
        <authorList>
            <consortium name="The Broad Institute Genomics Platform"/>
            <consortium name="The Broad Institute Genome Sequencing Center for Infectious Disease"/>
            <person name="Wu L."/>
            <person name="Ma J."/>
        </authorList>
    </citation>
    <scope>NUCLEOTIDE SEQUENCE [LARGE SCALE GENOMIC DNA]</scope>
    <source>
        <strain evidence="4">JCM 6242</strain>
    </source>
</reference>
<dbReference type="InterPro" id="IPR029058">
    <property type="entry name" value="AB_hydrolase_fold"/>
</dbReference>
<organism evidence="3 4">
    <name type="scientific">Streptosporangium fragile</name>
    <dbReference type="NCBI Taxonomy" id="46186"/>
    <lineage>
        <taxon>Bacteria</taxon>
        <taxon>Bacillati</taxon>
        <taxon>Actinomycetota</taxon>
        <taxon>Actinomycetes</taxon>
        <taxon>Streptosporangiales</taxon>
        <taxon>Streptosporangiaceae</taxon>
        <taxon>Streptosporangium</taxon>
    </lineage>
</organism>
<dbReference type="GO" id="GO:0016787">
    <property type="term" value="F:hydrolase activity"/>
    <property type="evidence" value="ECO:0007669"/>
    <property type="project" value="UniProtKB-KW"/>
</dbReference>
<name>A0ABP6ILL0_9ACTN</name>
<protein>
    <submittedName>
        <fullName evidence="3">CocE/NonD family hydrolase</fullName>
    </submittedName>
</protein>
<feature type="domain" description="Xaa-Pro dipeptidyl-peptidase C-terminal" evidence="2">
    <location>
        <begin position="268"/>
        <end position="452"/>
    </location>
</feature>
<dbReference type="InterPro" id="IPR000383">
    <property type="entry name" value="Xaa-Pro-like_dom"/>
</dbReference>
<dbReference type="InterPro" id="IPR005674">
    <property type="entry name" value="CocE/Ser_esterase"/>
</dbReference>
<dbReference type="Proteomes" id="UP001500831">
    <property type="component" value="Unassembled WGS sequence"/>
</dbReference>
<evidence type="ECO:0000259" key="2">
    <source>
        <dbReference type="SMART" id="SM00939"/>
    </source>
</evidence>
<dbReference type="NCBIfam" id="TIGR00976">
    <property type="entry name" value="CocE_NonD"/>
    <property type="match status" value="1"/>
</dbReference>
<dbReference type="SUPFAM" id="SSF53474">
    <property type="entry name" value="alpha/beta-Hydrolases"/>
    <property type="match status" value="1"/>
</dbReference>
<keyword evidence="4" id="KW-1185">Reference proteome</keyword>
<evidence type="ECO:0000256" key="1">
    <source>
        <dbReference type="ARBA" id="ARBA00022801"/>
    </source>
</evidence>
<evidence type="ECO:0000313" key="4">
    <source>
        <dbReference type="Proteomes" id="UP001500831"/>
    </source>
</evidence>
<keyword evidence="1 3" id="KW-0378">Hydrolase</keyword>
<dbReference type="RefSeq" id="WP_344978897.1">
    <property type="nucleotide sequence ID" value="NZ_BAAAVI010000058.1"/>
</dbReference>